<keyword evidence="3" id="KW-1185">Reference proteome</keyword>
<gene>
    <name evidence="2" type="ORF">HAX54_008130</name>
</gene>
<feature type="region of interest" description="Disordered" evidence="1">
    <location>
        <begin position="47"/>
        <end position="74"/>
    </location>
</feature>
<evidence type="ECO:0000313" key="2">
    <source>
        <dbReference type="EMBL" id="MCD7469259.1"/>
    </source>
</evidence>
<organism evidence="2 3">
    <name type="scientific">Datura stramonium</name>
    <name type="common">Jimsonweed</name>
    <name type="synonym">Common thornapple</name>
    <dbReference type="NCBI Taxonomy" id="4076"/>
    <lineage>
        <taxon>Eukaryota</taxon>
        <taxon>Viridiplantae</taxon>
        <taxon>Streptophyta</taxon>
        <taxon>Embryophyta</taxon>
        <taxon>Tracheophyta</taxon>
        <taxon>Spermatophyta</taxon>
        <taxon>Magnoliopsida</taxon>
        <taxon>eudicotyledons</taxon>
        <taxon>Gunneridae</taxon>
        <taxon>Pentapetalae</taxon>
        <taxon>asterids</taxon>
        <taxon>lamiids</taxon>
        <taxon>Solanales</taxon>
        <taxon>Solanaceae</taxon>
        <taxon>Solanoideae</taxon>
        <taxon>Datureae</taxon>
        <taxon>Datura</taxon>
    </lineage>
</organism>
<evidence type="ECO:0000313" key="3">
    <source>
        <dbReference type="Proteomes" id="UP000823775"/>
    </source>
</evidence>
<proteinExistence type="predicted"/>
<sequence>MSDYLPDCLLLEILCRELKDLDIHGKSEFFFLSRYTDSLVLLDGSSGATADPSIASESEEATELQPELGQTSGD</sequence>
<comment type="caution">
    <text evidence="2">The sequence shown here is derived from an EMBL/GenBank/DDBJ whole genome shotgun (WGS) entry which is preliminary data.</text>
</comment>
<dbReference type="Proteomes" id="UP000823775">
    <property type="component" value="Unassembled WGS sequence"/>
</dbReference>
<accession>A0ABS8TCS8</accession>
<protein>
    <submittedName>
        <fullName evidence="2">Uncharacterized protein</fullName>
    </submittedName>
</protein>
<evidence type="ECO:0000256" key="1">
    <source>
        <dbReference type="SAM" id="MobiDB-lite"/>
    </source>
</evidence>
<dbReference type="EMBL" id="JACEIK010001419">
    <property type="protein sequence ID" value="MCD7469259.1"/>
    <property type="molecule type" value="Genomic_DNA"/>
</dbReference>
<reference evidence="2 3" key="1">
    <citation type="journal article" date="2021" name="BMC Genomics">
        <title>Datura genome reveals duplications of psychoactive alkaloid biosynthetic genes and high mutation rate following tissue culture.</title>
        <authorList>
            <person name="Rajewski A."/>
            <person name="Carter-House D."/>
            <person name="Stajich J."/>
            <person name="Litt A."/>
        </authorList>
    </citation>
    <scope>NUCLEOTIDE SEQUENCE [LARGE SCALE GENOMIC DNA]</scope>
    <source>
        <strain evidence="2">AR-01</strain>
    </source>
</reference>
<name>A0ABS8TCS8_DATST</name>